<evidence type="ECO:0000259" key="12">
    <source>
        <dbReference type="PROSITE" id="PS51720"/>
    </source>
</evidence>
<dbReference type="InterPro" id="IPR011029">
    <property type="entry name" value="DEATH-like_dom_sf"/>
</dbReference>
<evidence type="ECO:0000256" key="6">
    <source>
        <dbReference type="ARBA" id="ARBA00022859"/>
    </source>
</evidence>
<dbReference type="GO" id="GO:0006954">
    <property type="term" value="P:inflammatory response"/>
    <property type="evidence" value="ECO:0007669"/>
    <property type="project" value="UniProtKB-KW"/>
</dbReference>
<evidence type="ECO:0000313" key="14">
    <source>
        <dbReference type="EMBL" id="KAI1890373.1"/>
    </source>
</evidence>
<dbReference type="PANTHER" id="PTHR10903:SF107">
    <property type="entry name" value="GTPASE IMAP FAMILY MEMBER 4-LIKE-RELATED"/>
    <property type="match status" value="1"/>
</dbReference>
<evidence type="ECO:0000256" key="8">
    <source>
        <dbReference type="ARBA" id="ARBA00023198"/>
    </source>
</evidence>
<sequence length="1017" mass="116227">MNRSRSVSKRKRRHHRDRAQKMEASGMTLLGEKNCLSGLRIVLLGEEWSGKSSAGNTILGREEFQSGIRTTQCVRRQGGVAGRQVTVVDTPGWRYIPVKDTPELVKQEIIHSVSLCPPGPCAFLLVIHMGAFTESRRRSVEQHLQLLSRTVWRHTMVLFTRGDWLGDTTIEKHIEAEGKALQWLVQKCGNRYHVLNNENRGDGTQVTELLEKIEEMVAGLGGCHYEMDRMLLQEVEDKSRAVEEKAKQRMLKVQKHRKLLRAMCGDKKYHLPDLRIVLLGAEEGGKSSAGNTILGREEFESGVWTAQCMRRQGEVAGRQVTVVNTPGWIYMSVKDTPELVKQEIIRSVSLCPPGPCALLLVISMSSAFTESHRRSVEEHMQLLSEGVWRHTIVLFTRGSWLGDTTIEKHIEAEGKALQWLVEKCGNRYHVLNNENRGDGTQVTELLEKIEVMVAGLGGCHYEMDRMLLQEVEEKRRAVEEKAKERMEVEKPRKYHRAEQEGLFGIFGVPYGIEQETTENRRVLEEREKISKSQQMFELQKHRKALRAKCGGSLPVCYAMSKPIERRRSKQIFSWSQEEEDNIASILSLQDNMEAGSSGDGVSGPLLSVQRHDHIDMPLCPPSRCHRGRCGSCEMFEDSAHWTLLEPCTFRENDICRYRFTCPPGRYECQESGLRWVCVVEVSLQYHYCSWENFEEQQNSLRCTEGGPLLDITVTAGYLDEIHLPHFICLGPDPSLSDRVKVLHVTDSGVSLERVCEVSRFHVKILQPTFSPMGVVVQNLQRLGQRIKESRLRVHCHLLVFHGRKKAHLTLHIYLIPDNPALEKSVEEKEQKLGSVRIYKPSEPERSLQLKKKYKLTTSCTVTIIPQSIKLKNNRDPPANYFEVYVEQPKCIFGVSLIDEEESVWTTEIRKGDYSWREDPEADQSVPSSKDTAVQFVDDHREALTQRVSLVKPIADALIQRSFISREAYSKICAEKTSQEQMRTLYQFLDSGGHKVKFFFYTVLLRMDYPLVEDLGGV</sequence>
<dbReference type="Gene3D" id="3.40.50.300">
    <property type="entry name" value="P-loop containing nucleotide triphosphate hydrolases"/>
    <property type="match status" value="2"/>
</dbReference>
<dbReference type="InterPro" id="IPR025307">
    <property type="entry name" value="FIIND_dom"/>
</dbReference>
<protein>
    <submittedName>
        <fullName evidence="14">Uncharacterized protein</fullName>
    </submittedName>
</protein>
<feature type="domain" description="AIG1-type G" evidence="12">
    <location>
        <begin position="271"/>
        <end position="470"/>
    </location>
</feature>
<organism evidence="14 15">
    <name type="scientific">Albula goreensis</name>
    <dbReference type="NCBI Taxonomy" id="1534307"/>
    <lineage>
        <taxon>Eukaryota</taxon>
        <taxon>Metazoa</taxon>
        <taxon>Chordata</taxon>
        <taxon>Craniata</taxon>
        <taxon>Vertebrata</taxon>
        <taxon>Euteleostomi</taxon>
        <taxon>Actinopterygii</taxon>
        <taxon>Neopterygii</taxon>
        <taxon>Teleostei</taxon>
        <taxon>Albuliformes</taxon>
        <taxon>Albulidae</taxon>
        <taxon>Albula</taxon>
    </lineage>
</organism>
<dbReference type="PROSITE" id="PS50209">
    <property type="entry name" value="CARD"/>
    <property type="match status" value="1"/>
</dbReference>
<feature type="domain" description="CARD" evidence="11">
    <location>
        <begin position="928"/>
        <end position="1017"/>
    </location>
</feature>
<dbReference type="AlphaFoldDB" id="A0A8T3CYI3"/>
<dbReference type="EMBL" id="JAERUA010000014">
    <property type="protein sequence ID" value="KAI1890373.1"/>
    <property type="molecule type" value="Genomic_DNA"/>
</dbReference>
<name>A0A8T3CYI3_9TELE</name>
<evidence type="ECO:0000256" key="7">
    <source>
        <dbReference type="ARBA" id="ARBA00023134"/>
    </source>
</evidence>
<keyword evidence="15" id="KW-1185">Reference proteome</keyword>
<dbReference type="GO" id="GO:0042981">
    <property type="term" value="P:regulation of apoptotic process"/>
    <property type="evidence" value="ECO:0007669"/>
    <property type="project" value="InterPro"/>
</dbReference>
<evidence type="ECO:0000256" key="10">
    <source>
        <dbReference type="SAM" id="MobiDB-lite"/>
    </source>
</evidence>
<dbReference type="PROSITE" id="PS51720">
    <property type="entry name" value="G_AIG1"/>
    <property type="match status" value="2"/>
</dbReference>
<dbReference type="Pfam" id="PF13553">
    <property type="entry name" value="FIIND"/>
    <property type="match status" value="1"/>
</dbReference>
<evidence type="ECO:0000256" key="5">
    <source>
        <dbReference type="ARBA" id="ARBA00022741"/>
    </source>
</evidence>
<dbReference type="SUPFAM" id="SSF52540">
    <property type="entry name" value="P-loop containing nucleoside triphosphate hydrolases"/>
    <property type="match status" value="2"/>
</dbReference>
<feature type="region of interest" description="Disordered" evidence="10">
    <location>
        <begin position="1"/>
        <end position="24"/>
    </location>
</feature>
<dbReference type="InterPro" id="IPR033516">
    <property type="entry name" value="CARD8/ASC/NALP1_CARD"/>
</dbReference>
<dbReference type="PROSITE" id="PS51830">
    <property type="entry name" value="FIIND"/>
    <property type="match status" value="1"/>
</dbReference>
<dbReference type="Pfam" id="PF23679">
    <property type="entry name" value="UPA-FIIND"/>
    <property type="match status" value="1"/>
</dbReference>
<proteinExistence type="inferred from homology"/>
<gene>
    <name evidence="14" type="ORF">AGOR_G00153060</name>
</gene>
<feature type="domain" description="FIIND" evidence="13">
    <location>
        <begin position="637"/>
        <end position="922"/>
    </location>
</feature>
<evidence type="ECO:0000313" key="15">
    <source>
        <dbReference type="Proteomes" id="UP000829720"/>
    </source>
</evidence>
<feature type="compositionally biased region" description="Basic residues" evidence="10">
    <location>
        <begin position="1"/>
        <end position="18"/>
    </location>
</feature>
<evidence type="ECO:0000259" key="11">
    <source>
        <dbReference type="PROSITE" id="PS50209"/>
    </source>
</evidence>
<evidence type="ECO:0000256" key="3">
    <source>
        <dbReference type="ARBA" id="ARBA00022490"/>
    </source>
</evidence>
<keyword evidence="4" id="KW-0399">Innate immunity</keyword>
<dbReference type="Proteomes" id="UP000829720">
    <property type="component" value="Unassembled WGS sequence"/>
</dbReference>
<keyword evidence="3" id="KW-0963">Cytoplasm</keyword>
<reference evidence="14" key="1">
    <citation type="submission" date="2021-01" db="EMBL/GenBank/DDBJ databases">
        <authorList>
            <person name="Zahm M."/>
            <person name="Roques C."/>
            <person name="Cabau C."/>
            <person name="Klopp C."/>
            <person name="Donnadieu C."/>
            <person name="Jouanno E."/>
            <person name="Lampietro C."/>
            <person name="Louis A."/>
            <person name="Herpin A."/>
            <person name="Echchiki A."/>
            <person name="Berthelot C."/>
            <person name="Parey E."/>
            <person name="Roest-Crollius H."/>
            <person name="Braasch I."/>
            <person name="Postlethwait J."/>
            <person name="Bobe J."/>
            <person name="Montfort J."/>
            <person name="Bouchez O."/>
            <person name="Begum T."/>
            <person name="Mejri S."/>
            <person name="Adams A."/>
            <person name="Chen W.-J."/>
            <person name="Guiguen Y."/>
        </authorList>
    </citation>
    <scope>NUCLEOTIDE SEQUENCE</scope>
    <source>
        <tissue evidence="14">Blood</tissue>
    </source>
</reference>
<dbReference type="PANTHER" id="PTHR10903">
    <property type="entry name" value="GTPASE, IMAP FAMILY MEMBER-RELATED"/>
    <property type="match status" value="1"/>
</dbReference>
<dbReference type="InterPro" id="IPR006703">
    <property type="entry name" value="G_AIG1"/>
</dbReference>
<dbReference type="Pfam" id="PF00619">
    <property type="entry name" value="CARD"/>
    <property type="match status" value="1"/>
</dbReference>
<evidence type="ECO:0000256" key="2">
    <source>
        <dbReference type="ARBA" id="ARBA00008535"/>
    </source>
</evidence>
<evidence type="ECO:0000256" key="9">
    <source>
        <dbReference type="SAM" id="Coils"/>
    </source>
</evidence>
<dbReference type="GO" id="GO:0005829">
    <property type="term" value="C:cytosol"/>
    <property type="evidence" value="ECO:0007669"/>
    <property type="project" value="UniProtKB-SubCell"/>
</dbReference>
<dbReference type="InterPro" id="IPR045058">
    <property type="entry name" value="GIMA/IAN/Toc"/>
</dbReference>
<evidence type="ECO:0000256" key="4">
    <source>
        <dbReference type="ARBA" id="ARBA00022588"/>
    </source>
</evidence>
<comment type="similarity">
    <text evidence="2">Belongs to the TRAFAC class TrmE-Era-EngA-EngB-Septin-like GTPase superfamily. AIG1/Toc34/Toc159-like paraseptin GTPase family. IAN subfamily.</text>
</comment>
<keyword evidence="6" id="KW-0391">Immunity</keyword>
<feature type="domain" description="AIG1-type G" evidence="12">
    <location>
        <begin position="36"/>
        <end position="234"/>
    </location>
</feature>
<accession>A0A8T3CYI3</accession>
<dbReference type="CDD" id="cd08330">
    <property type="entry name" value="CARD_ASC_NALP1"/>
    <property type="match status" value="1"/>
</dbReference>
<keyword evidence="9" id="KW-0175">Coiled coil</keyword>
<dbReference type="OrthoDB" id="8869108at2759"/>
<keyword evidence="8" id="KW-0395">Inflammatory response</keyword>
<feature type="coiled-coil region" evidence="9">
    <location>
        <begin position="461"/>
        <end position="488"/>
    </location>
</feature>
<comment type="subcellular location">
    <subcellularLocation>
        <location evidence="1">Cytoplasm</location>
        <location evidence="1">Cytosol</location>
    </subcellularLocation>
</comment>
<dbReference type="CDD" id="cd01852">
    <property type="entry name" value="AIG1"/>
    <property type="match status" value="2"/>
</dbReference>
<keyword evidence="7" id="KW-0342">GTP-binding</keyword>
<dbReference type="SUPFAM" id="SSF47986">
    <property type="entry name" value="DEATH domain"/>
    <property type="match status" value="1"/>
</dbReference>
<dbReference type="InterPro" id="IPR001315">
    <property type="entry name" value="CARD"/>
</dbReference>
<evidence type="ECO:0000256" key="1">
    <source>
        <dbReference type="ARBA" id="ARBA00004514"/>
    </source>
</evidence>
<evidence type="ECO:0000259" key="13">
    <source>
        <dbReference type="PROSITE" id="PS51830"/>
    </source>
</evidence>
<dbReference type="FunFam" id="3.40.50.300:FF:001756">
    <property type="entry name" value="Si:dkey-185m8.2"/>
    <property type="match status" value="2"/>
</dbReference>
<dbReference type="InterPro" id="IPR027417">
    <property type="entry name" value="P-loop_NTPase"/>
</dbReference>
<dbReference type="Pfam" id="PF04548">
    <property type="entry name" value="AIG1"/>
    <property type="match status" value="2"/>
</dbReference>
<dbReference type="GO" id="GO:0045087">
    <property type="term" value="P:innate immune response"/>
    <property type="evidence" value="ECO:0007669"/>
    <property type="project" value="UniProtKB-KW"/>
</dbReference>
<dbReference type="Gene3D" id="1.10.533.10">
    <property type="entry name" value="Death Domain, Fas"/>
    <property type="match status" value="1"/>
</dbReference>
<keyword evidence="5" id="KW-0547">Nucleotide-binding</keyword>
<comment type="caution">
    <text evidence="14">The sequence shown here is derived from an EMBL/GenBank/DDBJ whole genome shotgun (WGS) entry which is preliminary data.</text>
</comment>
<dbReference type="GO" id="GO:0005525">
    <property type="term" value="F:GTP binding"/>
    <property type="evidence" value="ECO:0007669"/>
    <property type="project" value="UniProtKB-KW"/>
</dbReference>